<protein>
    <submittedName>
        <fullName evidence="2">CutA1 divalent ion tolerance protein</fullName>
    </submittedName>
</protein>
<sequence length="108" mass="12505">MKKVLLLVATELNKKAAKKIAKLLLKKKLAACVSLKEIKSIYEWKGKIEEVNEVEIIIKSKPQLNHALVVFLQKQISYDLPQIIYKKFNSEKKYSNWVNKSCSNQVFP</sequence>
<dbReference type="RefSeq" id="WP_011132139.1">
    <property type="nucleotide sequence ID" value="NC_005072.1"/>
</dbReference>
<organism evidence="2 3">
    <name type="scientific">Prochlorococcus marinus subsp. pastoris (strain CCMP1986 / NIES-2087 / MED4)</name>
    <dbReference type="NCBI Taxonomy" id="59919"/>
    <lineage>
        <taxon>Bacteria</taxon>
        <taxon>Bacillati</taxon>
        <taxon>Cyanobacteriota</taxon>
        <taxon>Cyanophyceae</taxon>
        <taxon>Synechococcales</taxon>
        <taxon>Prochlorococcaceae</taxon>
        <taxon>Prochlorococcus</taxon>
    </lineage>
</organism>
<dbReference type="HOGENOM" id="CLU_098807_2_2_3"/>
<accession>Q7V2H3</accession>
<dbReference type="EMBL" id="BX548174">
    <property type="protein sequence ID" value="CAE18963.1"/>
    <property type="molecule type" value="Genomic_DNA"/>
</dbReference>
<gene>
    <name evidence="2" type="ordered locus">PMM0504</name>
</gene>
<dbReference type="eggNOG" id="COG1324">
    <property type="taxonomic scope" value="Bacteria"/>
</dbReference>
<dbReference type="InterPro" id="IPR011322">
    <property type="entry name" value="N-reg_PII-like_a/b"/>
</dbReference>
<dbReference type="GO" id="GO:0005507">
    <property type="term" value="F:copper ion binding"/>
    <property type="evidence" value="ECO:0007669"/>
    <property type="project" value="TreeGrafter"/>
</dbReference>
<dbReference type="SUPFAM" id="SSF54913">
    <property type="entry name" value="GlnB-like"/>
    <property type="match status" value="1"/>
</dbReference>
<evidence type="ECO:0000313" key="3">
    <source>
        <dbReference type="Proteomes" id="UP000001026"/>
    </source>
</evidence>
<dbReference type="PANTHER" id="PTHR23419:SF8">
    <property type="entry name" value="FI09726P"/>
    <property type="match status" value="1"/>
</dbReference>
<dbReference type="Gene3D" id="3.30.70.120">
    <property type="match status" value="1"/>
</dbReference>
<dbReference type="InterPro" id="IPR015867">
    <property type="entry name" value="N-reg_PII/ATP_PRibTrfase_C"/>
</dbReference>
<dbReference type="STRING" id="59919.PMM0504"/>
<dbReference type="InterPro" id="IPR004323">
    <property type="entry name" value="Ion_tolerance_CutA"/>
</dbReference>
<dbReference type="KEGG" id="pmm:PMM0504"/>
<dbReference type="PANTHER" id="PTHR23419">
    <property type="entry name" value="DIVALENT CATION TOLERANCE CUTA-RELATED"/>
    <property type="match status" value="1"/>
</dbReference>
<dbReference type="GO" id="GO:0010038">
    <property type="term" value="P:response to metal ion"/>
    <property type="evidence" value="ECO:0007669"/>
    <property type="project" value="InterPro"/>
</dbReference>
<dbReference type="Pfam" id="PF03091">
    <property type="entry name" value="CutA1"/>
    <property type="match status" value="1"/>
</dbReference>
<evidence type="ECO:0000256" key="1">
    <source>
        <dbReference type="ARBA" id="ARBA00010169"/>
    </source>
</evidence>
<dbReference type="OrthoDB" id="540902at2"/>
<name>Q7V2H3_PROMP</name>
<dbReference type="Proteomes" id="UP000001026">
    <property type="component" value="Chromosome"/>
</dbReference>
<reference evidence="2 3" key="1">
    <citation type="journal article" date="2003" name="Nature">
        <title>Genome divergence in two Prochlorococcus ecotypes reflects oceanic niche differentiation.</title>
        <authorList>
            <person name="Rocap G."/>
            <person name="Larimer F.W."/>
            <person name="Lamerdin J.E."/>
            <person name="Malfatti S."/>
            <person name="Chain P."/>
            <person name="Ahlgren N.A."/>
            <person name="Arellano A."/>
            <person name="Coleman M."/>
            <person name="Hauser L."/>
            <person name="Hess W.R."/>
            <person name="Johnson Z.I."/>
            <person name="Land M.L."/>
            <person name="Lindell D."/>
            <person name="Post A.F."/>
            <person name="Regala W."/>
            <person name="Shah M."/>
            <person name="Shaw S.L."/>
            <person name="Steglich C."/>
            <person name="Sullivan M.B."/>
            <person name="Ting C.S."/>
            <person name="Tolonen A."/>
            <person name="Webb E.A."/>
            <person name="Zinser E.R."/>
            <person name="Chisholm S.W."/>
        </authorList>
    </citation>
    <scope>NUCLEOTIDE SEQUENCE [LARGE SCALE GENOMIC DNA]</scope>
    <source>
        <strain evidence="3">CCMP1986 / NIES-2087 / MED4</strain>
    </source>
</reference>
<comment type="similarity">
    <text evidence="1">Belongs to the CutA family.</text>
</comment>
<proteinExistence type="inferred from homology"/>
<evidence type="ECO:0000313" key="2">
    <source>
        <dbReference type="EMBL" id="CAE18963.1"/>
    </source>
</evidence>
<dbReference type="AlphaFoldDB" id="Q7V2H3"/>